<dbReference type="AlphaFoldDB" id="A0A482Y0M1"/>
<comment type="subcellular location">
    <subcellularLocation>
        <location evidence="1">Cell inner membrane</location>
        <topology evidence="1">Multi-pass membrane protein</topology>
    </subcellularLocation>
    <subcellularLocation>
        <location evidence="8">Cell membrane</location>
        <topology evidence="8">Multi-pass membrane protein</topology>
    </subcellularLocation>
</comment>
<evidence type="ECO:0000256" key="4">
    <source>
        <dbReference type="ARBA" id="ARBA00022519"/>
    </source>
</evidence>
<evidence type="ECO:0000256" key="8">
    <source>
        <dbReference type="RuleBase" id="RU363032"/>
    </source>
</evidence>
<dbReference type="GO" id="GO:0055085">
    <property type="term" value="P:transmembrane transport"/>
    <property type="evidence" value="ECO:0007669"/>
    <property type="project" value="InterPro"/>
</dbReference>
<reference evidence="11 12" key="1">
    <citation type="submission" date="2019-02" db="EMBL/GenBank/DDBJ databases">
        <title>Genome analysis provides insights into bioremediation potentialities and Haloocin production by Natrinema altunense strain 4.1R isolated from Chott Douz in Tunisian desert.</title>
        <authorList>
            <person name="Najjari A."/>
            <person name="Youssef N."/>
            <person name="Ben Dhia O."/>
            <person name="Ferjani R."/>
            <person name="El Hidri D."/>
            <person name="Ouzari H.I."/>
            <person name="Cherif A."/>
        </authorList>
    </citation>
    <scope>NUCLEOTIDE SEQUENCE [LARGE SCALE GENOMIC DNA]</scope>
    <source>
        <strain evidence="11 12">4.1R</strain>
    </source>
</reference>
<dbReference type="Pfam" id="PF00528">
    <property type="entry name" value="BPD_transp_1"/>
    <property type="match status" value="1"/>
</dbReference>
<proteinExistence type="inferred from homology"/>
<dbReference type="Proteomes" id="UP000292704">
    <property type="component" value="Unassembled WGS sequence"/>
</dbReference>
<dbReference type="PANTHER" id="PTHR43357">
    <property type="entry name" value="INNER MEMBRANE ABC TRANSPORTER PERMEASE PROTEIN YDCV"/>
    <property type="match status" value="1"/>
</dbReference>
<dbReference type="SUPFAM" id="SSF161098">
    <property type="entry name" value="MetI-like"/>
    <property type="match status" value="1"/>
</dbReference>
<dbReference type="PROSITE" id="PS50928">
    <property type="entry name" value="ABC_TM1"/>
    <property type="match status" value="1"/>
</dbReference>
<evidence type="ECO:0000313" key="12">
    <source>
        <dbReference type="Proteomes" id="UP000292704"/>
    </source>
</evidence>
<evidence type="ECO:0000256" key="1">
    <source>
        <dbReference type="ARBA" id="ARBA00004429"/>
    </source>
</evidence>
<keyword evidence="7 8" id="KW-0472">Membrane</keyword>
<feature type="compositionally biased region" description="Low complexity" evidence="9">
    <location>
        <begin position="45"/>
        <end position="63"/>
    </location>
</feature>
<evidence type="ECO:0000259" key="10">
    <source>
        <dbReference type="PROSITE" id="PS50928"/>
    </source>
</evidence>
<keyword evidence="5 8" id="KW-0812">Transmembrane</keyword>
<dbReference type="Gene3D" id="1.10.3720.10">
    <property type="entry name" value="MetI-like"/>
    <property type="match status" value="1"/>
</dbReference>
<keyword evidence="6 8" id="KW-1133">Transmembrane helix</keyword>
<organism evidence="11 12">
    <name type="scientific">Natrinema altunense</name>
    <dbReference type="NCBI Taxonomy" id="222984"/>
    <lineage>
        <taxon>Archaea</taxon>
        <taxon>Methanobacteriati</taxon>
        <taxon>Methanobacteriota</taxon>
        <taxon>Stenosarchaea group</taxon>
        <taxon>Halobacteria</taxon>
        <taxon>Halobacteriales</taxon>
        <taxon>Natrialbaceae</taxon>
        <taxon>Natrinema</taxon>
    </lineage>
</organism>
<feature type="domain" description="ABC transmembrane type-1" evidence="10">
    <location>
        <begin position="143"/>
        <end position="330"/>
    </location>
</feature>
<dbReference type="OrthoDB" id="11163at2157"/>
<dbReference type="InterPro" id="IPR035906">
    <property type="entry name" value="MetI-like_sf"/>
</dbReference>
<keyword evidence="4" id="KW-0997">Cell inner membrane</keyword>
<feature type="region of interest" description="Disordered" evidence="9">
    <location>
        <begin position="1"/>
        <end position="65"/>
    </location>
</feature>
<feature type="compositionally biased region" description="Polar residues" evidence="9">
    <location>
        <begin position="1"/>
        <end position="25"/>
    </location>
</feature>
<evidence type="ECO:0000256" key="6">
    <source>
        <dbReference type="ARBA" id="ARBA00022989"/>
    </source>
</evidence>
<evidence type="ECO:0000256" key="9">
    <source>
        <dbReference type="SAM" id="MobiDB-lite"/>
    </source>
</evidence>
<keyword evidence="2 8" id="KW-0813">Transport</keyword>
<keyword evidence="3" id="KW-1003">Cell membrane</keyword>
<protein>
    <submittedName>
        <fullName evidence="11">ABC transporter permease subunit</fullName>
    </submittedName>
</protein>
<dbReference type="PANTHER" id="PTHR43357:SF4">
    <property type="entry name" value="INNER MEMBRANE ABC TRANSPORTER PERMEASE PROTEIN YDCV"/>
    <property type="match status" value="1"/>
</dbReference>
<feature type="transmembrane region" description="Helical" evidence="8">
    <location>
        <begin position="308"/>
        <end position="333"/>
    </location>
</feature>
<feature type="transmembrane region" description="Helical" evidence="8">
    <location>
        <begin position="266"/>
        <end position="288"/>
    </location>
</feature>
<evidence type="ECO:0000256" key="5">
    <source>
        <dbReference type="ARBA" id="ARBA00022692"/>
    </source>
</evidence>
<dbReference type="STRING" id="222984.GCA_000731985_00712"/>
<sequence>MTENTDSTGETIDGSNVNGESNGAQNERCGPNATDESKADRDTLAGAARGGPRPDGGTATAAASGEWSRSETAYSTLFGRPILVGVVSIVVAFLTLPVVVTVVSSFAQSATGVVPQGFVTLEHWRQVLGFGDYGVRSNALPGLAFSLAIATGGMVLNVVIGVPVAYALTRYDFVARDVVNTIAILPLVPGLILGIAFVQTYPEHGRSAVGLIAGYCLLKSPYMVLTVQSSFQSMDLVRLEESARSLGASWPRTFLTIVVPHAKRGIVAGAIITWTLAAAEFNFTYMVASGSPDPFAIFLYRNISNATYLQSAAAVSVYFLIVVAAILVLQVIGNSGFTTTRQR</sequence>
<feature type="transmembrane region" description="Helical" evidence="8">
    <location>
        <begin position="143"/>
        <end position="166"/>
    </location>
</feature>
<evidence type="ECO:0000256" key="2">
    <source>
        <dbReference type="ARBA" id="ARBA00022448"/>
    </source>
</evidence>
<dbReference type="EMBL" id="SHMR01000001">
    <property type="protein sequence ID" value="RZH68450.1"/>
    <property type="molecule type" value="Genomic_DNA"/>
</dbReference>
<dbReference type="InterPro" id="IPR000515">
    <property type="entry name" value="MetI-like"/>
</dbReference>
<dbReference type="CDD" id="cd06261">
    <property type="entry name" value="TM_PBP2"/>
    <property type="match status" value="1"/>
</dbReference>
<evidence type="ECO:0000313" key="11">
    <source>
        <dbReference type="EMBL" id="RZH68450.1"/>
    </source>
</evidence>
<comment type="similarity">
    <text evidence="8">Belongs to the binding-protein-dependent transport system permease family.</text>
</comment>
<feature type="transmembrane region" description="Helical" evidence="8">
    <location>
        <begin position="82"/>
        <end position="107"/>
    </location>
</feature>
<dbReference type="GO" id="GO:0005886">
    <property type="term" value="C:plasma membrane"/>
    <property type="evidence" value="ECO:0007669"/>
    <property type="project" value="UniProtKB-SubCell"/>
</dbReference>
<dbReference type="RefSeq" id="WP_007110681.1">
    <property type="nucleotide sequence ID" value="NZ_JNCS01000001.1"/>
</dbReference>
<evidence type="ECO:0000256" key="3">
    <source>
        <dbReference type="ARBA" id="ARBA00022475"/>
    </source>
</evidence>
<feature type="transmembrane region" description="Helical" evidence="8">
    <location>
        <begin position="207"/>
        <end position="225"/>
    </location>
</feature>
<comment type="caution">
    <text evidence="11">The sequence shown here is derived from an EMBL/GenBank/DDBJ whole genome shotgun (WGS) entry which is preliminary data.</text>
</comment>
<name>A0A482Y0M1_9EURY</name>
<evidence type="ECO:0000256" key="7">
    <source>
        <dbReference type="ARBA" id="ARBA00023136"/>
    </source>
</evidence>
<feature type="transmembrane region" description="Helical" evidence="8">
    <location>
        <begin position="178"/>
        <end position="201"/>
    </location>
</feature>
<accession>A0A482Y0M1</accession>
<gene>
    <name evidence="11" type="ORF">ELS17_03005</name>
</gene>